<dbReference type="Proteomes" id="UP000537141">
    <property type="component" value="Unassembled WGS sequence"/>
</dbReference>
<evidence type="ECO:0000313" key="2">
    <source>
        <dbReference type="Proteomes" id="UP000537141"/>
    </source>
</evidence>
<keyword evidence="2" id="KW-1185">Reference proteome</keyword>
<comment type="caution">
    <text evidence="1">The sequence shown here is derived from an EMBL/GenBank/DDBJ whole genome shotgun (WGS) entry which is preliminary data.</text>
</comment>
<dbReference type="EMBL" id="JACHHU010000028">
    <property type="protein sequence ID" value="MBB6544345.1"/>
    <property type="molecule type" value="Genomic_DNA"/>
</dbReference>
<proteinExistence type="predicted"/>
<name>A0A7X0NJ30_9GAMM</name>
<accession>A0A7X0NJ30</accession>
<dbReference type="AlphaFoldDB" id="A0A7X0NJ30"/>
<sequence>MKINALYLTVFTAYKIDHLINETGMIRKNDIKNAVKAYTLTALSSLNYNYFCSLATVCIPNSAS</sequence>
<protein>
    <submittedName>
        <fullName evidence="1">Uncharacterized protein</fullName>
    </submittedName>
</protein>
<evidence type="ECO:0000313" key="1">
    <source>
        <dbReference type="EMBL" id="MBB6544345.1"/>
    </source>
</evidence>
<gene>
    <name evidence="1" type="ORF">HNQ55_002874</name>
</gene>
<reference evidence="1 2" key="1">
    <citation type="submission" date="2020-08" db="EMBL/GenBank/DDBJ databases">
        <title>Genomic Encyclopedia of Type Strains, Phase IV (KMG-IV): sequencing the most valuable type-strain genomes for metagenomic binning, comparative biology and taxonomic classification.</title>
        <authorList>
            <person name="Goeker M."/>
        </authorList>
    </citation>
    <scope>NUCLEOTIDE SEQUENCE [LARGE SCALE GENOMIC DNA]</scope>
    <source>
        <strain evidence="1 2">DSM 26287</strain>
    </source>
</reference>
<organism evidence="1 2">
    <name type="scientific">Thalassotalea piscium</name>
    <dbReference type="NCBI Taxonomy" id="1230533"/>
    <lineage>
        <taxon>Bacteria</taxon>
        <taxon>Pseudomonadati</taxon>
        <taxon>Pseudomonadota</taxon>
        <taxon>Gammaproteobacteria</taxon>
        <taxon>Alteromonadales</taxon>
        <taxon>Colwelliaceae</taxon>
        <taxon>Thalassotalea</taxon>
    </lineage>
</organism>